<dbReference type="RefSeq" id="WP_151865539.1">
    <property type="nucleotide sequence ID" value="NZ_WBZB01000016.1"/>
</dbReference>
<accession>A0A833M7L3</accession>
<keyword evidence="2" id="KW-0378">Hydrolase</keyword>
<comment type="caution">
    <text evidence="2">The sequence shown here is derived from an EMBL/GenBank/DDBJ whole genome shotgun (WGS) entry which is preliminary data.</text>
</comment>
<proteinExistence type="predicted"/>
<evidence type="ECO:0000313" key="3">
    <source>
        <dbReference type="Proteomes" id="UP000465601"/>
    </source>
</evidence>
<protein>
    <submittedName>
        <fullName evidence="2">MBL fold metallo-hydrolase</fullName>
    </submittedName>
</protein>
<organism evidence="2 3">
    <name type="scientific">Alkaliphilus serpentinus</name>
    <dbReference type="NCBI Taxonomy" id="1482731"/>
    <lineage>
        <taxon>Bacteria</taxon>
        <taxon>Bacillati</taxon>
        <taxon>Bacillota</taxon>
        <taxon>Clostridia</taxon>
        <taxon>Peptostreptococcales</taxon>
        <taxon>Natronincolaceae</taxon>
        <taxon>Alkaliphilus</taxon>
    </lineage>
</organism>
<dbReference type="OrthoDB" id="9761531at2"/>
<dbReference type="InterPro" id="IPR035681">
    <property type="entry name" value="ComA-like_MBL"/>
</dbReference>
<dbReference type="SMART" id="SM00849">
    <property type="entry name" value="Lactamase_B"/>
    <property type="match status" value="1"/>
</dbReference>
<dbReference type="PANTHER" id="PTHR30619">
    <property type="entry name" value="DNA INTERNALIZATION/COMPETENCE PROTEIN COMEC/REC2"/>
    <property type="match status" value="1"/>
</dbReference>
<evidence type="ECO:0000259" key="1">
    <source>
        <dbReference type="SMART" id="SM00849"/>
    </source>
</evidence>
<dbReference type="PANTHER" id="PTHR30619:SF7">
    <property type="entry name" value="BETA-LACTAMASE DOMAIN PROTEIN"/>
    <property type="match status" value="1"/>
</dbReference>
<dbReference type="CDD" id="cd07731">
    <property type="entry name" value="ComA-like_MBL-fold"/>
    <property type="match status" value="1"/>
</dbReference>
<feature type="domain" description="Metallo-beta-lactamase" evidence="1">
    <location>
        <begin position="46"/>
        <end position="242"/>
    </location>
</feature>
<dbReference type="PROSITE" id="PS51257">
    <property type="entry name" value="PROKAR_LIPOPROTEIN"/>
    <property type="match status" value="1"/>
</dbReference>
<name>A0A833M7L3_9FIRM</name>
<keyword evidence="3" id="KW-1185">Reference proteome</keyword>
<gene>
    <name evidence="2" type="ORF">F8153_06355</name>
</gene>
<dbReference type="GO" id="GO:0016787">
    <property type="term" value="F:hydrolase activity"/>
    <property type="evidence" value="ECO:0007669"/>
    <property type="project" value="UniProtKB-KW"/>
</dbReference>
<dbReference type="Proteomes" id="UP000465601">
    <property type="component" value="Unassembled WGS sequence"/>
</dbReference>
<evidence type="ECO:0000313" key="2">
    <source>
        <dbReference type="EMBL" id="KAB3530727.1"/>
    </source>
</evidence>
<dbReference type="Gene3D" id="3.60.15.10">
    <property type="entry name" value="Ribonuclease Z/Hydroxyacylglutathione hydrolase-like"/>
    <property type="match status" value="1"/>
</dbReference>
<dbReference type="EMBL" id="WBZB01000016">
    <property type="protein sequence ID" value="KAB3530727.1"/>
    <property type="molecule type" value="Genomic_DNA"/>
</dbReference>
<dbReference type="SUPFAM" id="SSF56281">
    <property type="entry name" value="Metallo-hydrolase/oxidoreductase"/>
    <property type="match status" value="1"/>
</dbReference>
<dbReference type="AlphaFoldDB" id="A0A833M7L3"/>
<dbReference type="Pfam" id="PF00753">
    <property type="entry name" value="Lactamase_B"/>
    <property type="match status" value="1"/>
</dbReference>
<dbReference type="InterPro" id="IPR052159">
    <property type="entry name" value="Competence_DNA_uptake"/>
</dbReference>
<dbReference type="InterPro" id="IPR036866">
    <property type="entry name" value="RibonucZ/Hydroxyglut_hydro"/>
</dbReference>
<dbReference type="InterPro" id="IPR001279">
    <property type="entry name" value="Metallo-B-lactamas"/>
</dbReference>
<reference evidence="2 3" key="1">
    <citation type="submission" date="2019-10" db="EMBL/GenBank/DDBJ databases">
        <title>Alkaliphilus serpentinus sp. nov. and Alkaliphilus pronyensis sp. nov., two novel anaerobic alkaliphilic species isolated from the serpentinized-hosted hydrothermal field of the Prony Bay (New Caledonia).</title>
        <authorList>
            <person name="Postec A."/>
        </authorList>
    </citation>
    <scope>NUCLEOTIDE SEQUENCE [LARGE SCALE GENOMIC DNA]</scope>
    <source>
        <strain evidence="2 3">LacT</strain>
    </source>
</reference>
<sequence>MFSKRVILLLVFTILITSLVGCEISPNVQTISNDRFLKVHVLDVGQGDSILITTPENKAVLIDGGQPQYGPYIVDYLEDQGVDTIDILIATHPHADHIGGLKDVIEALEIKEMIMPKVSHTSKTFEELLLTIESKNLLITPAKGGLTYQLDPDISLSILAPLRDGNSLNNWSVVARLVYDNKAFLFTGDAEIEVEEDLLATYEEVNLKSHLLKVGHHGSKTSTSKEFLDAVEPDIAVISLGKNNTYGFPHTETLEKLQNFHIYRTDHHGTVVFYSDGKEIWTNTKP</sequence>